<dbReference type="InterPro" id="IPR011195">
    <property type="entry name" value="UCP010256"/>
</dbReference>
<dbReference type="SUPFAM" id="SSF53300">
    <property type="entry name" value="vWA-like"/>
    <property type="match status" value="1"/>
</dbReference>
<evidence type="ECO:0000256" key="1">
    <source>
        <dbReference type="SAM" id="MobiDB-lite"/>
    </source>
</evidence>
<dbReference type="EMBL" id="BSFQ01000008">
    <property type="protein sequence ID" value="GLL11244.1"/>
    <property type="molecule type" value="Genomic_DNA"/>
</dbReference>
<name>A0A9W6L541_9PSEU</name>
<protein>
    <recommendedName>
        <fullName evidence="2">VWFA domain-containing protein</fullName>
    </recommendedName>
</protein>
<feature type="compositionally biased region" description="Gly residues" evidence="1">
    <location>
        <begin position="107"/>
        <end position="120"/>
    </location>
</feature>
<dbReference type="PIRSF" id="PIRSF010256">
    <property type="entry name" value="CoxE_vWa"/>
    <property type="match status" value="1"/>
</dbReference>
<dbReference type="InterPro" id="IPR008912">
    <property type="entry name" value="Uncharacterised_CoxE"/>
</dbReference>
<dbReference type="InterPro" id="IPR036465">
    <property type="entry name" value="vWFA_dom_sf"/>
</dbReference>
<evidence type="ECO:0000313" key="3">
    <source>
        <dbReference type="EMBL" id="GLL11244.1"/>
    </source>
</evidence>
<dbReference type="RefSeq" id="WP_037046038.1">
    <property type="nucleotide sequence ID" value="NZ_BAAAUZ010000042.1"/>
</dbReference>
<dbReference type="PANTHER" id="PTHR39338">
    <property type="entry name" value="BLL5662 PROTEIN-RELATED"/>
    <property type="match status" value="1"/>
</dbReference>
<evidence type="ECO:0000259" key="2">
    <source>
        <dbReference type="SMART" id="SM00327"/>
    </source>
</evidence>
<feature type="domain" description="VWFA" evidence="2">
    <location>
        <begin position="210"/>
        <end position="372"/>
    </location>
</feature>
<dbReference type="AlphaFoldDB" id="A0A9W6L541"/>
<dbReference type="Gene3D" id="3.40.50.410">
    <property type="entry name" value="von Willebrand factor, type A domain"/>
    <property type="match status" value="1"/>
</dbReference>
<sequence length="396" mass="41574">MKADLAVLVARFTEACRTAGLAVDPDRTERFARAIVAVEPAGLDRLRACAQATLVSDPAQLPALERVFAAVFTGVTDPAAARRGGPTTSGSDPAPTGRTTGLAGAAAAGGGPPRGDGAANGAGRAVPSPAVASATERLGGRDFDTLSPAELALLVEAMRRLRIATPLRATRRTRRASHGPGVDLRRSLREARRTGGEPVRLARRARHRRPRPLVVLCDISGSMEPYARALLQLLYCAAGTQRAEVFTFATRLTRLTRALARTGPALALERAGRLAPDWSGGTRIGESLERFLTVRGGALGRGAVVLVVSDGWDTGDPAVLTRAMARLRRRAHRIVWANPRTRHAGFRPLTGGMAAAWPYCDAVVSAHSLDALDALLAALAGRPGPPVVRGARTPIG</sequence>
<dbReference type="InterPro" id="IPR002035">
    <property type="entry name" value="VWF_A"/>
</dbReference>
<dbReference type="PANTHER" id="PTHR39338:SF6">
    <property type="entry name" value="BLL5662 PROTEIN"/>
    <property type="match status" value="1"/>
</dbReference>
<reference evidence="3" key="1">
    <citation type="journal article" date="2014" name="Int. J. Syst. Evol. Microbiol.">
        <title>Complete genome sequence of Corynebacterium casei LMG S-19264T (=DSM 44701T), isolated from a smear-ripened cheese.</title>
        <authorList>
            <consortium name="US DOE Joint Genome Institute (JGI-PGF)"/>
            <person name="Walter F."/>
            <person name="Albersmeier A."/>
            <person name="Kalinowski J."/>
            <person name="Ruckert C."/>
        </authorList>
    </citation>
    <scope>NUCLEOTIDE SEQUENCE</scope>
    <source>
        <strain evidence="3">VKM Ac-1069</strain>
    </source>
</reference>
<dbReference type="Pfam" id="PF05762">
    <property type="entry name" value="VWA_CoxE"/>
    <property type="match status" value="1"/>
</dbReference>
<reference evidence="3" key="2">
    <citation type="submission" date="2023-01" db="EMBL/GenBank/DDBJ databases">
        <authorList>
            <person name="Sun Q."/>
            <person name="Evtushenko L."/>
        </authorList>
    </citation>
    <scope>NUCLEOTIDE SEQUENCE</scope>
    <source>
        <strain evidence="3">VKM Ac-1069</strain>
    </source>
</reference>
<keyword evidence="4" id="KW-1185">Reference proteome</keyword>
<dbReference type="Proteomes" id="UP001143463">
    <property type="component" value="Unassembled WGS sequence"/>
</dbReference>
<accession>A0A9W6L541</accession>
<comment type="caution">
    <text evidence="3">The sequence shown here is derived from an EMBL/GenBank/DDBJ whole genome shotgun (WGS) entry which is preliminary data.</text>
</comment>
<dbReference type="SMART" id="SM00327">
    <property type="entry name" value="VWA"/>
    <property type="match status" value="1"/>
</dbReference>
<dbReference type="CDD" id="cd00198">
    <property type="entry name" value="vWFA"/>
    <property type="match status" value="1"/>
</dbReference>
<feature type="compositionally biased region" description="Low complexity" evidence="1">
    <location>
        <begin position="94"/>
        <end position="106"/>
    </location>
</feature>
<evidence type="ECO:0000313" key="4">
    <source>
        <dbReference type="Proteomes" id="UP001143463"/>
    </source>
</evidence>
<gene>
    <name evidence="3" type="ORF">GCM10017577_23850</name>
</gene>
<feature type="region of interest" description="Disordered" evidence="1">
    <location>
        <begin position="78"/>
        <end position="133"/>
    </location>
</feature>
<proteinExistence type="predicted"/>
<organism evidence="3 4">
    <name type="scientific">Pseudonocardia halophobica</name>
    <dbReference type="NCBI Taxonomy" id="29401"/>
    <lineage>
        <taxon>Bacteria</taxon>
        <taxon>Bacillati</taxon>
        <taxon>Actinomycetota</taxon>
        <taxon>Actinomycetes</taxon>
        <taxon>Pseudonocardiales</taxon>
        <taxon>Pseudonocardiaceae</taxon>
        <taxon>Pseudonocardia</taxon>
    </lineage>
</organism>